<dbReference type="InterPro" id="IPR036129">
    <property type="entry name" value="Glycerate_kinase_sf"/>
</dbReference>
<dbReference type="PIRSF" id="PIRSF006078">
    <property type="entry name" value="GlxK"/>
    <property type="match status" value="1"/>
</dbReference>
<dbReference type="RefSeq" id="WP_272208052.1">
    <property type="nucleotide sequence ID" value="NZ_JAQOMV010000030.1"/>
</dbReference>
<dbReference type="Proteomes" id="UP001218021">
    <property type="component" value="Unassembled WGS sequence"/>
</dbReference>
<dbReference type="AlphaFoldDB" id="A0AAJ1HSG7"/>
<dbReference type="NCBIfam" id="TIGR00045">
    <property type="entry name" value="glycerate kinase"/>
    <property type="match status" value="1"/>
</dbReference>
<organism evidence="6 7">
    <name type="scientific">Limosilactobacillus mucosae</name>
    <name type="common">Lactobacillus mucosae</name>
    <dbReference type="NCBI Taxonomy" id="97478"/>
    <lineage>
        <taxon>Bacteria</taxon>
        <taxon>Bacillati</taxon>
        <taxon>Bacillota</taxon>
        <taxon>Bacilli</taxon>
        <taxon>Lactobacillales</taxon>
        <taxon>Lactobacillaceae</taxon>
        <taxon>Limosilactobacillus</taxon>
    </lineage>
</organism>
<dbReference type="SUPFAM" id="SSF110738">
    <property type="entry name" value="Glycerate kinase I"/>
    <property type="match status" value="1"/>
</dbReference>
<evidence type="ECO:0000256" key="4">
    <source>
        <dbReference type="PIRNR" id="PIRNR006078"/>
    </source>
</evidence>
<protein>
    <submittedName>
        <fullName evidence="6">Glycerate kinase</fullName>
    </submittedName>
</protein>
<comment type="caution">
    <text evidence="6">The sequence shown here is derived from an EMBL/GenBank/DDBJ whole genome shotgun (WGS) entry which is preliminary data.</text>
</comment>
<keyword evidence="2 4" id="KW-0808">Transferase</keyword>
<comment type="similarity">
    <text evidence="1 4">Belongs to the glycerate kinase type-1 family.</text>
</comment>
<dbReference type="Proteomes" id="UP001220670">
    <property type="component" value="Unassembled WGS sequence"/>
</dbReference>
<sequence>MTTYLLAPDSFKESMTSRQVCEAMAFGIKQADPNASIISVPLADGGEGTTDALVSATHGTFRHLTVTGPLGKSTAATYGILGDSRTAVIEMAMASGLEMVPIDQRNPWLTTTYGTGELIKDALGQDIDCIIIGLGGSSTNDAGAGMAQALGAHLLDSSGQELPVGGGALKDLARIDVSELDPRLKQVEIILASDVTNPLTGPQGASYVFGRQKGADSAMIKRLDQNLHHFAQIVKRDLGKDVENQPGAGAAGGLGAGLMAFADGKMQRGIELVIKLTNLEAKVQQANYIFTGEGGTDFQTHFGKAPFGVAQLGKKYHKPVISFAGYLGNGIEKLYPDGFTAFFSIMQGASDRQSALAKGPENMTRTVANVVRLLKR</sequence>
<dbReference type="Gene3D" id="3.90.1510.10">
    <property type="entry name" value="Glycerate kinase, domain 2"/>
    <property type="match status" value="1"/>
</dbReference>
<dbReference type="Pfam" id="PF02595">
    <property type="entry name" value="Gly_kinase"/>
    <property type="match status" value="1"/>
</dbReference>
<dbReference type="InterPro" id="IPR004381">
    <property type="entry name" value="Glycerate_kinase"/>
</dbReference>
<dbReference type="EMBL" id="JAQONE010000022">
    <property type="protein sequence ID" value="MDC2829853.1"/>
    <property type="molecule type" value="Genomic_DNA"/>
</dbReference>
<evidence type="ECO:0000256" key="2">
    <source>
        <dbReference type="ARBA" id="ARBA00022679"/>
    </source>
</evidence>
<gene>
    <name evidence="5" type="ORF">PO158_07380</name>
    <name evidence="6" type="ORF">PO250_05970</name>
</gene>
<dbReference type="GO" id="GO:0008887">
    <property type="term" value="F:glycerate kinase activity"/>
    <property type="evidence" value="ECO:0007669"/>
    <property type="project" value="UniProtKB-UniRule"/>
</dbReference>
<name>A0AAJ1HSG7_LIMMU</name>
<evidence type="ECO:0000313" key="5">
    <source>
        <dbReference type="EMBL" id="MDC2828104.1"/>
    </source>
</evidence>
<evidence type="ECO:0000256" key="1">
    <source>
        <dbReference type="ARBA" id="ARBA00006284"/>
    </source>
</evidence>
<accession>A0AAJ1HSG7</accession>
<evidence type="ECO:0000313" key="7">
    <source>
        <dbReference type="Proteomes" id="UP001220670"/>
    </source>
</evidence>
<dbReference type="GO" id="GO:0031388">
    <property type="term" value="P:organic acid phosphorylation"/>
    <property type="evidence" value="ECO:0007669"/>
    <property type="project" value="UniProtKB-UniRule"/>
</dbReference>
<proteinExistence type="inferred from homology"/>
<dbReference type="EMBL" id="JAQOND010000028">
    <property type="protein sequence ID" value="MDC2828104.1"/>
    <property type="molecule type" value="Genomic_DNA"/>
</dbReference>
<evidence type="ECO:0000313" key="6">
    <source>
        <dbReference type="EMBL" id="MDC2829853.1"/>
    </source>
</evidence>
<dbReference type="PANTHER" id="PTHR21599">
    <property type="entry name" value="GLYCERATE KINASE"/>
    <property type="match status" value="1"/>
</dbReference>
<dbReference type="PANTHER" id="PTHR21599:SF0">
    <property type="entry name" value="GLYCERATE KINASE"/>
    <property type="match status" value="1"/>
</dbReference>
<keyword evidence="3 4" id="KW-0418">Kinase</keyword>
<dbReference type="InterPro" id="IPR018197">
    <property type="entry name" value="Glycerate_kinase_RE-like"/>
</dbReference>
<dbReference type="InterPro" id="IPR018193">
    <property type="entry name" value="Glyc_kinase_flavodox-like_fold"/>
</dbReference>
<evidence type="ECO:0000256" key="3">
    <source>
        <dbReference type="ARBA" id="ARBA00022777"/>
    </source>
</evidence>
<reference evidence="6" key="1">
    <citation type="submission" date="2023-01" db="EMBL/GenBank/DDBJ databases">
        <title>Genome analysis of 13 Lactobacillus isolated from gut of wild boar.</title>
        <authorList>
            <person name="Papp P."/>
            <person name="Libisch B."/>
            <person name="Nagy T."/>
            <person name="Olasz F."/>
        </authorList>
    </citation>
    <scope>NUCLEOTIDE SEQUENCE</scope>
    <source>
        <strain evidence="5">F108</strain>
        <strain evidence="6">F146</strain>
    </source>
</reference>
<dbReference type="Gene3D" id="3.40.50.10350">
    <property type="entry name" value="Glycerate kinase, domain 1"/>
    <property type="match status" value="1"/>
</dbReference>